<dbReference type="Proteomes" id="UP000285060">
    <property type="component" value="Unassembled WGS sequence"/>
</dbReference>
<sequence length="523" mass="57810">MQFIGFKNAPTSSFPAQLKHDSNSLTDPTLQSGVGKMLSQRSAGTAMSIRDSLNDSVCCEGFGLPAHLQEYAKTEADVKKSCNQQVLFKLQQVHNFLKRDANAKCNRLDKLRQKIRDRKARQASSLQYIQEAEDALHEMIKRMDQVDATQENTYSKLLSACDDFPASDKHHLAHVKKELKVLTLKLRDLQKENEALTFEQHHLATVEYPQLAAAVDDNKRLHDAVLERLNSTKARMSQDVANIEALYHVRKGIIDRVRTTAFDLNTNDTIELDKILHVQAAAETNAANKSQVAKAALEQCQSMCRRIVHATGLSNMAAIHEKFHNRDALNRSLDEQAALYEARLKQIKLSHAELEMQMKGLETTPKDATDPRQLEDLARDAEASLSRVQRAYATQLHALNEVMVGVSNIARLVGITDLSDVAAAAVLDDKSLLFSLPSTPLQQSIQPCGVNSSLMGRDVGGDMGVLVDDPAEPPVATRDVIKSASKTKLALKRKELLGRTSALPLPATNSILTSHHDIANLEA</sequence>
<comment type="caution">
    <text evidence="2">The sequence shown here is derived from an EMBL/GenBank/DDBJ whole genome shotgun (WGS) entry which is preliminary data.</text>
</comment>
<organism evidence="2 3">
    <name type="scientific">Aphanomyces invadans</name>
    <dbReference type="NCBI Taxonomy" id="157072"/>
    <lineage>
        <taxon>Eukaryota</taxon>
        <taxon>Sar</taxon>
        <taxon>Stramenopiles</taxon>
        <taxon>Oomycota</taxon>
        <taxon>Saprolegniomycetes</taxon>
        <taxon>Saprolegniales</taxon>
        <taxon>Verrucalvaceae</taxon>
        <taxon>Aphanomyces</taxon>
    </lineage>
</organism>
<feature type="coiled-coil region" evidence="1">
    <location>
        <begin position="337"/>
        <end position="364"/>
    </location>
</feature>
<protein>
    <submittedName>
        <fullName evidence="2">Uncharacterized protein</fullName>
    </submittedName>
</protein>
<proteinExistence type="predicted"/>
<dbReference type="VEuPathDB" id="FungiDB:H310_04304"/>
<evidence type="ECO:0000256" key="1">
    <source>
        <dbReference type="SAM" id="Coils"/>
    </source>
</evidence>
<accession>A0A3R6VV08</accession>
<name>A0A3R6VV08_9STRA</name>
<gene>
    <name evidence="2" type="ORF">DYB32_006450</name>
</gene>
<keyword evidence="3" id="KW-1185">Reference proteome</keyword>
<keyword evidence="1" id="KW-0175">Coiled coil</keyword>
<dbReference type="EMBL" id="QUSY01000685">
    <property type="protein sequence ID" value="RHY27891.1"/>
    <property type="molecule type" value="Genomic_DNA"/>
</dbReference>
<dbReference type="AlphaFoldDB" id="A0A3R6VV08"/>
<reference evidence="2 3" key="1">
    <citation type="submission" date="2018-08" db="EMBL/GenBank/DDBJ databases">
        <title>Aphanomyces genome sequencing and annotation.</title>
        <authorList>
            <person name="Minardi D."/>
            <person name="Oidtmann B."/>
            <person name="Van Der Giezen M."/>
            <person name="Studholme D.J."/>
        </authorList>
    </citation>
    <scope>NUCLEOTIDE SEQUENCE [LARGE SCALE GENOMIC DNA]</scope>
    <source>
        <strain evidence="2 3">NJM0002</strain>
    </source>
</reference>
<evidence type="ECO:0000313" key="2">
    <source>
        <dbReference type="EMBL" id="RHY27891.1"/>
    </source>
</evidence>
<evidence type="ECO:0000313" key="3">
    <source>
        <dbReference type="Proteomes" id="UP000285060"/>
    </source>
</evidence>
<feature type="coiled-coil region" evidence="1">
    <location>
        <begin position="98"/>
        <end position="199"/>
    </location>
</feature>